<keyword evidence="4" id="KW-1185">Reference proteome</keyword>
<keyword evidence="3" id="KW-0238">DNA-binding</keyword>
<dbReference type="PANTHER" id="PTHR43252:SF2">
    <property type="entry name" value="TRANSCRIPTION REGULATOR, PADR-LIKE FAMILY"/>
    <property type="match status" value="1"/>
</dbReference>
<evidence type="ECO:0000313" key="4">
    <source>
        <dbReference type="Proteomes" id="UP000560069"/>
    </source>
</evidence>
<dbReference type="SUPFAM" id="SSF46785">
    <property type="entry name" value="Winged helix' DNA-binding domain"/>
    <property type="match status" value="1"/>
</dbReference>
<feature type="region of interest" description="Disordered" evidence="1">
    <location>
        <begin position="199"/>
        <end position="232"/>
    </location>
</feature>
<dbReference type="AlphaFoldDB" id="A0A7Z0E797"/>
<dbReference type="InterPro" id="IPR036390">
    <property type="entry name" value="WH_DNA-bd_sf"/>
</dbReference>
<comment type="caution">
    <text evidence="3">The sequence shown here is derived from an EMBL/GenBank/DDBJ whole genome shotgun (WGS) entry which is preliminary data.</text>
</comment>
<dbReference type="Gene3D" id="1.10.10.10">
    <property type="entry name" value="Winged helix-like DNA-binding domain superfamily/Winged helix DNA-binding domain"/>
    <property type="match status" value="1"/>
</dbReference>
<protein>
    <submittedName>
        <fullName evidence="3">DNA-binding PadR family transcriptional regulator</fullName>
    </submittedName>
</protein>
<reference evidence="3 4" key="1">
    <citation type="submission" date="2020-07" db="EMBL/GenBank/DDBJ databases">
        <title>Sequencing the genomes of 1000 actinobacteria strains.</title>
        <authorList>
            <person name="Klenk H.-P."/>
        </authorList>
    </citation>
    <scope>NUCLEOTIDE SEQUENCE [LARGE SCALE GENOMIC DNA]</scope>
    <source>
        <strain evidence="3 4">DSM 15664</strain>
    </source>
</reference>
<accession>A0A7Z0E797</accession>
<evidence type="ECO:0000259" key="2">
    <source>
        <dbReference type="Pfam" id="PF03551"/>
    </source>
</evidence>
<feature type="compositionally biased region" description="Low complexity" evidence="1">
    <location>
        <begin position="199"/>
        <end position="220"/>
    </location>
</feature>
<sequence>MEGPHALSLRYALLAILTAAPLTGYETAKRFEGSVGHVWHAPDSQIYPELRRMESEALVEGRQERWGPKGTKTRYYITEAGVTAFREWMATPLKYAPWRDVAHMQAAYFEWADPASVRMHLTQHAAHYTEQIAQWSSQVQAIESHEHPMIAARLERYPAEQHERIVAFKAFAYEGLIRQAQAEVDWAHRGLELLETLDAAAAPEETPQAASPAENPAASPGETPEAGSSTTA</sequence>
<dbReference type="Pfam" id="PF03551">
    <property type="entry name" value="PadR"/>
    <property type="match status" value="1"/>
</dbReference>
<dbReference type="EMBL" id="JACCFQ010000001">
    <property type="protein sequence ID" value="NYJ15692.1"/>
    <property type="molecule type" value="Genomic_DNA"/>
</dbReference>
<evidence type="ECO:0000313" key="3">
    <source>
        <dbReference type="EMBL" id="NYJ15692.1"/>
    </source>
</evidence>
<dbReference type="GO" id="GO:0003677">
    <property type="term" value="F:DNA binding"/>
    <property type="evidence" value="ECO:0007669"/>
    <property type="project" value="UniProtKB-KW"/>
</dbReference>
<dbReference type="InterPro" id="IPR005149">
    <property type="entry name" value="Tscrpt_reg_PadR_N"/>
</dbReference>
<dbReference type="PANTHER" id="PTHR43252">
    <property type="entry name" value="TRANSCRIPTIONAL REGULATOR YQJI"/>
    <property type="match status" value="1"/>
</dbReference>
<gene>
    <name evidence="3" type="ORF">HNR11_000226</name>
</gene>
<feature type="domain" description="Transcription regulator PadR N-terminal" evidence="2">
    <location>
        <begin position="13"/>
        <end position="86"/>
    </location>
</feature>
<proteinExistence type="predicted"/>
<evidence type="ECO:0000256" key="1">
    <source>
        <dbReference type="SAM" id="MobiDB-lite"/>
    </source>
</evidence>
<dbReference type="InterPro" id="IPR036388">
    <property type="entry name" value="WH-like_DNA-bd_sf"/>
</dbReference>
<dbReference type="Proteomes" id="UP000560069">
    <property type="component" value="Unassembled WGS sequence"/>
</dbReference>
<dbReference type="RefSeq" id="WP_343050543.1">
    <property type="nucleotide sequence ID" value="NZ_BAAALK010000001.1"/>
</dbReference>
<name>A0A7Z0E797_9MICC</name>
<organism evidence="3 4">
    <name type="scientific">Nesterenkonia sandarakina</name>
    <dbReference type="NCBI Taxonomy" id="272918"/>
    <lineage>
        <taxon>Bacteria</taxon>
        <taxon>Bacillati</taxon>
        <taxon>Actinomycetota</taxon>
        <taxon>Actinomycetes</taxon>
        <taxon>Micrococcales</taxon>
        <taxon>Micrococcaceae</taxon>
        <taxon>Nesterenkonia</taxon>
    </lineage>
</organism>